<dbReference type="EMBL" id="AY940090">
    <property type="protein sequence ID" value="AAX47249.1"/>
    <property type="molecule type" value="Genomic_DNA"/>
</dbReference>
<dbReference type="InterPro" id="IPR006058">
    <property type="entry name" value="2Fe2S_fd_BS"/>
</dbReference>
<dbReference type="AlphaFoldDB" id="Q58LY1"/>
<dbReference type="PROSITE" id="PS51085">
    <property type="entry name" value="2FE2S_FER_2"/>
    <property type="match status" value="1"/>
</dbReference>
<accession>Q58LY1</accession>
<organism evidence="2">
    <name type="scientific">Delftia tsuruhatensis</name>
    <dbReference type="NCBI Taxonomy" id="180282"/>
    <lineage>
        <taxon>Bacteria</taxon>
        <taxon>Pseudomonadati</taxon>
        <taxon>Pseudomonadota</taxon>
        <taxon>Betaproteobacteria</taxon>
        <taxon>Burkholderiales</taxon>
        <taxon>Comamonadaceae</taxon>
        <taxon>Delftia</taxon>
    </lineage>
</organism>
<reference evidence="2" key="1">
    <citation type="journal article" date="2005" name="Microbiology">
        <title>Chromosome-encoded gene cluster for the metabolic pathway that converts aniline to TCA-cycle intermediates in Delftia tsuruhatensis AD9.</title>
        <authorList>
            <person name="Liang Q."/>
            <person name="Takeo M."/>
            <person name="Chen M."/>
            <person name="Zhang W."/>
            <person name="Xu Y."/>
            <person name="Lin M."/>
        </authorList>
    </citation>
    <scope>NUCLEOTIDE SEQUENCE</scope>
    <source>
        <strain evidence="2">AD9</strain>
    </source>
</reference>
<feature type="domain" description="2Fe-2S ferredoxin-type" evidence="1">
    <location>
        <begin position="2"/>
        <end position="95"/>
    </location>
</feature>
<gene>
    <name evidence="2" type="primary">tadD2</name>
</gene>
<dbReference type="SUPFAM" id="SSF54292">
    <property type="entry name" value="2Fe-2S ferredoxin-like"/>
    <property type="match status" value="1"/>
</dbReference>
<dbReference type="PROSITE" id="PS00197">
    <property type="entry name" value="2FE2S_FER_1"/>
    <property type="match status" value="1"/>
</dbReference>
<dbReference type="Pfam" id="PF00111">
    <property type="entry name" value="Fer2"/>
    <property type="match status" value="1"/>
</dbReference>
<dbReference type="CDD" id="cd00207">
    <property type="entry name" value="fer2"/>
    <property type="match status" value="1"/>
</dbReference>
<dbReference type="Gene3D" id="3.10.20.30">
    <property type="match status" value="1"/>
</dbReference>
<name>Q58LY1_9BURK</name>
<protein>
    <submittedName>
        <fullName evidence="2">Plant-type ferredoxin</fullName>
    </submittedName>
</protein>
<evidence type="ECO:0000259" key="1">
    <source>
        <dbReference type="PROSITE" id="PS51085"/>
    </source>
</evidence>
<sequence>MQKFVVCIEDTGEKYTCAGMRSVLEGMEALGKKGIPVGCRQGGCGVCKVQILEGQYVRRVMSRAHVSTEEEAAGCVLSCRIYPTSDVRLQVVGAMKKNICRSLAAPSLTHP</sequence>
<proteinExistence type="predicted"/>
<evidence type="ECO:0000313" key="2">
    <source>
        <dbReference type="EMBL" id="AAX47249.1"/>
    </source>
</evidence>
<dbReference type="GO" id="GO:0051537">
    <property type="term" value="F:2 iron, 2 sulfur cluster binding"/>
    <property type="evidence" value="ECO:0007669"/>
    <property type="project" value="InterPro"/>
</dbReference>
<dbReference type="InterPro" id="IPR036010">
    <property type="entry name" value="2Fe-2S_ferredoxin-like_sf"/>
</dbReference>
<dbReference type="InterPro" id="IPR001041">
    <property type="entry name" value="2Fe-2S_ferredoxin-type"/>
</dbReference>
<dbReference type="InterPro" id="IPR012675">
    <property type="entry name" value="Beta-grasp_dom_sf"/>
</dbReference>